<feature type="transmembrane region" description="Helical" evidence="1">
    <location>
        <begin position="338"/>
        <end position="363"/>
    </location>
</feature>
<dbReference type="EMBL" id="MGDJ01000031">
    <property type="protein sequence ID" value="OGL52251.1"/>
    <property type="molecule type" value="Genomic_DNA"/>
</dbReference>
<keyword evidence="1" id="KW-1133">Transmembrane helix</keyword>
<proteinExistence type="predicted"/>
<feature type="transmembrane region" description="Helical" evidence="1">
    <location>
        <begin position="292"/>
        <end position="309"/>
    </location>
</feature>
<sequence length="372" mass="43206">MNFTKYSNQIVLALITVIVSFLFWSAFYLNTPQFIGFPKTQLETIFANYDGPNYMVIAKCGYNKNCIGQNFSLPQPLEYYPAHLPGYPLLIKFFALFTTGPKAMLVATLLGSIFLTVIFFQFLKLFVKEKTAFWLSLLLLFFPARLFVLRLIGAPETWFLASVIASIYFFKKEKIWLAVAFAALAQALKSPGIVLLAAYFVLFLKERNLKKYFPFAFVPLVILLVFYFYRFQIGDFWAYFHSGDNFHLSWPYQVFLSQRSWINTIWLEDVIYIFLLAFVGIYYLWQKHKFDLVVVFPALFTLASVLIAHRDVSRYIAPVYPFLILAFAPILEKKFSKIIFILLLPAIILYAINFLIGNIAPIADWTPYLRLN</sequence>
<feature type="transmembrane region" description="Helical" evidence="1">
    <location>
        <begin position="175"/>
        <end position="200"/>
    </location>
</feature>
<feature type="transmembrane region" description="Helical" evidence="1">
    <location>
        <begin position="212"/>
        <end position="229"/>
    </location>
</feature>
<evidence type="ECO:0000313" key="3">
    <source>
        <dbReference type="Proteomes" id="UP000185874"/>
    </source>
</evidence>
<feature type="transmembrane region" description="Helical" evidence="1">
    <location>
        <begin position="265"/>
        <end position="285"/>
    </location>
</feature>
<dbReference type="Proteomes" id="UP000185874">
    <property type="component" value="Unassembled WGS sequence"/>
</dbReference>
<feature type="transmembrane region" description="Helical" evidence="1">
    <location>
        <begin position="315"/>
        <end position="331"/>
    </location>
</feature>
<dbReference type="AlphaFoldDB" id="A0A1F7SET6"/>
<gene>
    <name evidence="2" type="ORF">A3K55_02720</name>
</gene>
<protein>
    <recommendedName>
        <fullName evidence="4">Glycosyltransferase RgtA/B/C/D-like domain-containing protein</fullName>
    </recommendedName>
</protein>
<accession>A0A1F7SET6</accession>
<evidence type="ECO:0008006" key="4">
    <source>
        <dbReference type="Google" id="ProtNLM"/>
    </source>
</evidence>
<evidence type="ECO:0000313" key="2">
    <source>
        <dbReference type="EMBL" id="OGL52251.1"/>
    </source>
</evidence>
<evidence type="ECO:0000256" key="1">
    <source>
        <dbReference type="SAM" id="Phobius"/>
    </source>
</evidence>
<keyword evidence="1" id="KW-0472">Membrane</keyword>
<feature type="transmembrane region" description="Helical" evidence="1">
    <location>
        <begin position="12"/>
        <end position="29"/>
    </location>
</feature>
<name>A0A1F7SET6_9BACT</name>
<comment type="caution">
    <text evidence="2">The sequence shown here is derived from an EMBL/GenBank/DDBJ whole genome shotgun (WGS) entry which is preliminary data.</text>
</comment>
<keyword evidence="1" id="KW-0812">Transmembrane</keyword>
<feature type="transmembrane region" description="Helical" evidence="1">
    <location>
        <begin position="103"/>
        <end position="127"/>
    </location>
</feature>
<organism evidence="2 3">
    <name type="scientific">Candidatus Shapirobacteria bacterium RBG_13_44_7</name>
    <dbReference type="NCBI Taxonomy" id="1802149"/>
    <lineage>
        <taxon>Bacteria</taxon>
        <taxon>Candidatus Shapironibacteriota</taxon>
    </lineage>
</organism>
<reference evidence="2 3" key="1">
    <citation type="journal article" date="2016" name="Nat. Commun.">
        <title>Thousands of microbial genomes shed light on interconnected biogeochemical processes in an aquifer system.</title>
        <authorList>
            <person name="Anantharaman K."/>
            <person name="Brown C.T."/>
            <person name="Hug L.A."/>
            <person name="Sharon I."/>
            <person name="Castelle C.J."/>
            <person name="Probst A.J."/>
            <person name="Thomas B.C."/>
            <person name="Singh A."/>
            <person name="Wilkins M.J."/>
            <person name="Karaoz U."/>
            <person name="Brodie E.L."/>
            <person name="Williams K.H."/>
            <person name="Hubbard S.S."/>
            <person name="Banfield J.F."/>
        </authorList>
    </citation>
    <scope>NUCLEOTIDE SEQUENCE [LARGE SCALE GENOMIC DNA]</scope>
</reference>